<feature type="chain" id="PRO_5006601330" evidence="10">
    <location>
        <begin position="32"/>
        <end position="844"/>
    </location>
</feature>
<evidence type="ECO:0000256" key="9">
    <source>
        <dbReference type="RuleBase" id="RU003357"/>
    </source>
</evidence>
<evidence type="ECO:0000313" key="14">
    <source>
        <dbReference type="Proteomes" id="UP000065641"/>
    </source>
</evidence>
<dbReference type="InterPro" id="IPR010104">
    <property type="entry name" value="TonB_rcpt_bac"/>
</dbReference>
<accession>A0A0S2KAC1</accession>
<feature type="signal peptide" evidence="10">
    <location>
        <begin position="1"/>
        <end position="31"/>
    </location>
</feature>
<keyword evidence="5 9" id="KW-0798">TonB box</keyword>
<dbReference type="Gene3D" id="2.40.170.20">
    <property type="entry name" value="TonB-dependent receptor, beta-barrel domain"/>
    <property type="match status" value="1"/>
</dbReference>
<evidence type="ECO:0000256" key="6">
    <source>
        <dbReference type="ARBA" id="ARBA00023136"/>
    </source>
</evidence>
<protein>
    <submittedName>
        <fullName evidence="13">TonB-dependent receptor-like protein</fullName>
    </submittedName>
</protein>
<keyword evidence="10" id="KW-0732">Signal</keyword>
<proteinExistence type="inferred from homology"/>
<dbReference type="SUPFAM" id="SSF56935">
    <property type="entry name" value="Porins"/>
    <property type="match status" value="1"/>
</dbReference>
<dbReference type="InterPro" id="IPR037066">
    <property type="entry name" value="Plug_dom_sf"/>
</dbReference>
<evidence type="ECO:0000259" key="11">
    <source>
        <dbReference type="Pfam" id="PF00593"/>
    </source>
</evidence>
<dbReference type="KEGG" id="pspi:PS2015_321"/>
<evidence type="ECO:0000259" key="12">
    <source>
        <dbReference type="Pfam" id="PF07715"/>
    </source>
</evidence>
<feature type="domain" description="TonB-dependent receptor plug" evidence="12">
    <location>
        <begin position="60"/>
        <end position="152"/>
    </location>
</feature>
<dbReference type="Proteomes" id="UP000065641">
    <property type="component" value="Chromosome"/>
</dbReference>
<evidence type="ECO:0000256" key="8">
    <source>
        <dbReference type="PROSITE-ProRule" id="PRU01360"/>
    </source>
</evidence>
<reference evidence="13 14" key="1">
    <citation type="submission" date="2015-11" db="EMBL/GenBank/DDBJ databases">
        <authorList>
            <person name="Zhang Y."/>
            <person name="Guo Z."/>
        </authorList>
    </citation>
    <scope>NUCLEOTIDE SEQUENCE [LARGE SCALE GENOMIC DNA]</scope>
    <source>
        <strain evidence="13 14">KCTC 32221</strain>
    </source>
</reference>
<keyword evidence="7 8" id="KW-0998">Cell outer membrane</keyword>
<keyword evidence="14" id="KW-1185">Reference proteome</keyword>
<gene>
    <name evidence="13" type="ORF">PS2015_321</name>
</gene>
<dbReference type="PROSITE" id="PS52016">
    <property type="entry name" value="TONB_DEPENDENT_REC_3"/>
    <property type="match status" value="1"/>
</dbReference>
<dbReference type="PATRIC" id="fig|1249552.3.peg.327"/>
<name>A0A0S2KAC1_9GAMM</name>
<dbReference type="InterPro" id="IPR036942">
    <property type="entry name" value="Beta-barrel_TonB_sf"/>
</dbReference>
<organism evidence="13 14">
    <name type="scientific">Pseudohongiella spirulinae</name>
    <dbReference type="NCBI Taxonomy" id="1249552"/>
    <lineage>
        <taxon>Bacteria</taxon>
        <taxon>Pseudomonadati</taxon>
        <taxon>Pseudomonadota</taxon>
        <taxon>Gammaproteobacteria</taxon>
        <taxon>Pseudomonadales</taxon>
        <taxon>Pseudohongiellaceae</taxon>
        <taxon>Pseudohongiella</taxon>
    </lineage>
</organism>
<dbReference type="InterPro" id="IPR039426">
    <property type="entry name" value="TonB-dep_rcpt-like"/>
</dbReference>
<comment type="similarity">
    <text evidence="8 9">Belongs to the TonB-dependent receptor family.</text>
</comment>
<dbReference type="PANTHER" id="PTHR40980">
    <property type="entry name" value="PLUG DOMAIN-CONTAINING PROTEIN"/>
    <property type="match status" value="1"/>
</dbReference>
<dbReference type="Pfam" id="PF07715">
    <property type="entry name" value="Plug"/>
    <property type="match status" value="1"/>
</dbReference>
<dbReference type="STRING" id="1249552.PS2015_321"/>
<keyword evidence="3 8" id="KW-1134">Transmembrane beta strand</keyword>
<evidence type="ECO:0000256" key="1">
    <source>
        <dbReference type="ARBA" id="ARBA00004571"/>
    </source>
</evidence>
<keyword evidence="4 8" id="KW-0812">Transmembrane</keyword>
<dbReference type="RefSeq" id="WP_058020521.1">
    <property type="nucleotide sequence ID" value="NZ_CP013189.1"/>
</dbReference>
<dbReference type="Pfam" id="PF00593">
    <property type="entry name" value="TonB_dep_Rec_b-barrel"/>
    <property type="match status" value="1"/>
</dbReference>
<evidence type="ECO:0000256" key="3">
    <source>
        <dbReference type="ARBA" id="ARBA00022452"/>
    </source>
</evidence>
<evidence type="ECO:0000256" key="2">
    <source>
        <dbReference type="ARBA" id="ARBA00022448"/>
    </source>
</evidence>
<evidence type="ECO:0000256" key="10">
    <source>
        <dbReference type="SAM" id="SignalP"/>
    </source>
</evidence>
<dbReference type="Gene3D" id="2.170.130.10">
    <property type="entry name" value="TonB-dependent receptor, plug domain"/>
    <property type="match status" value="1"/>
</dbReference>
<dbReference type="GO" id="GO:0009279">
    <property type="term" value="C:cell outer membrane"/>
    <property type="evidence" value="ECO:0007669"/>
    <property type="project" value="UniProtKB-SubCell"/>
</dbReference>
<dbReference type="InterPro" id="IPR000531">
    <property type="entry name" value="Beta-barrel_TonB"/>
</dbReference>
<keyword evidence="6 8" id="KW-0472">Membrane</keyword>
<evidence type="ECO:0000256" key="4">
    <source>
        <dbReference type="ARBA" id="ARBA00022692"/>
    </source>
</evidence>
<dbReference type="AlphaFoldDB" id="A0A0S2KAC1"/>
<feature type="domain" description="TonB-dependent receptor-like beta-barrel" evidence="11">
    <location>
        <begin position="449"/>
        <end position="811"/>
    </location>
</feature>
<dbReference type="EMBL" id="CP013189">
    <property type="protein sequence ID" value="ALO45011.1"/>
    <property type="molecule type" value="Genomic_DNA"/>
</dbReference>
<dbReference type="OrthoDB" id="8727862at2"/>
<evidence type="ECO:0000256" key="7">
    <source>
        <dbReference type="ARBA" id="ARBA00023237"/>
    </source>
</evidence>
<keyword evidence="2 8" id="KW-0813">Transport</keyword>
<keyword evidence="13" id="KW-0675">Receptor</keyword>
<evidence type="ECO:0000256" key="5">
    <source>
        <dbReference type="ARBA" id="ARBA00023077"/>
    </source>
</evidence>
<comment type="subcellular location">
    <subcellularLocation>
        <location evidence="1 8">Cell outer membrane</location>
        <topology evidence="1 8">Multi-pass membrane protein</topology>
    </subcellularLocation>
</comment>
<evidence type="ECO:0000313" key="13">
    <source>
        <dbReference type="EMBL" id="ALO45011.1"/>
    </source>
</evidence>
<dbReference type="PANTHER" id="PTHR40980:SF3">
    <property type="entry name" value="TONB-DEPENDENT RECEPTOR-LIKE BETA-BARREL DOMAIN-CONTAINING PROTEIN"/>
    <property type="match status" value="1"/>
</dbReference>
<dbReference type="InterPro" id="IPR012910">
    <property type="entry name" value="Plug_dom"/>
</dbReference>
<dbReference type="NCBIfam" id="TIGR01782">
    <property type="entry name" value="TonB-Xanth-Caul"/>
    <property type="match status" value="1"/>
</dbReference>
<sequence precursor="true">MSFCLNKKQCLLATAIASALAHSLISVPALAQENSAPEVTEVVTYGTPIRDSQRAAIEEKRNADNYLDVVSADTIGRFPDQNLADSLGRMPGLAIERDQGQARYINFRGAPFRYTQLAIDGLSIPGAENGRVPRFDAFPSVITRRIEANKAITPDMPGEAVSGYINIDSFNPFEVDGWSAATDFGIGEQRLGGGDVSRYSGRLSWSGETLGFSLFASENLREQITDNREYDLEWDNNSRERILNSIDYRSYFVDRRDSAYGGRLEYRPADTMNRFFFSTLFSEFVDDEERNQYVVDFETGANAIRQPQATGDNGYQPLVLTQRLLQLGEYENSVLTNTLGADVSAGGWFIEARINLTNTESSLFLPIPLSAGGQAAAEFDISNLEDPRVTLMAPFTRTPITAANISFPVNLGIIVDSGLDIDASKLKLDAERNMELFGRDATVKLGLEHDQREGRGAGFAIAQTAFPQTLNINDFDTGARWESDMNNTVGGTVYDNQGLFRAWEQAVGGISVPVPADQRVAIDEDITAIYAMAKSEFDWGNIVAGMRVERTDYSSEGPIANYADTLTHALPSAHINIDLREDLKLRLAATTSISRPTYNEWRAAASVNLVDRIVTGGNPSLEPEEAAGLDVSLEWYAGDASLVSLGAFHRNIENVIYADSATIDGGVYVPSAAGENWSYTGFINGRDGKLSGVEFNLIAQLADFMPSALDGLGFNANITLLDSKFKTRGNNSFSLPGTSDVIYNTSVYYETERLSLRINYQYRDDWLSTTENDAFAEYWAAQKRLDLNVKYDLPWQVMGADLSVYFNANNLNDAVDVRYVENARTPNQVERYGRHYMTGIRANF</sequence>